<organism evidence="1">
    <name type="scientific">marine sediment metagenome</name>
    <dbReference type="NCBI Taxonomy" id="412755"/>
    <lineage>
        <taxon>unclassified sequences</taxon>
        <taxon>metagenomes</taxon>
        <taxon>ecological metagenomes</taxon>
    </lineage>
</organism>
<dbReference type="AlphaFoldDB" id="X1ECC3"/>
<comment type="caution">
    <text evidence="1">The sequence shown here is derived from an EMBL/GenBank/DDBJ whole genome shotgun (WGS) entry which is preliminary data.</text>
</comment>
<gene>
    <name evidence="1" type="ORF">S01H4_53356</name>
</gene>
<feature type="non-terminal residue" evidence="1">
    <location>
        <position position="60"/>
    </location>
</feature>
<sequence length="60" mass="6747">MPPRVRDRDLGWQRIKKDIKNLDSFITKVGFPSDGKVAPAKSLKDDKIAITDMSDMVMVA</sequence>
<proteinExistence type="predicted"/>
<reference evidence="1" key="1">
    <citation type="journal article" date="2014" name="Front. Microbiol.">
        <title>High frequency of phylogenetically diverse reductive dehalogenase-homologous genes in deep subseafloor sedimentary metagenomes.</title>
        <authorList>
            <person name="Kawai M."/>
            <person name="Futagami T."/>
            <person name="Toyoda A."/>
            <person name="Takaki Y."/>
            <person name="Nishi S."/>
            <person name="Hori S."/>
            <person name="Arai W."/>
            <person name="Tsubouchi T."/>
            <person name="Morono Y."/>
            <person name="Uchiyama I."/>
            <person name="Ito T."/>
            <person name="Fujiyama A."/>
            <person name="Inagaki F."/>
            <person name="Takami H."/>
        </authorList>
    </citation>
    <scope>NUCLEOTIDE SEQUENCE</scope>
    <source>
        <strain evidence="1">Expedition CK06-06</strain>
    </source>
</reference>
<evidence type="ECO:0000313" key="1">
    <source>
        <dbReference type="EMBL" id="GAH17975.1"/>
    </source>
</evidence>
<protein>
    <submittedName>
        <fullName evidence="1">Uncharacterized protein</fullName>
    </submittedName>
</protein>
<accession>X1ECC3</accession>
<name>X1ECC3_9ZZZZ</name>
<dbReference type="EMBL" id="BART01030589">
    <property type="protein sequence ID" value="GAH17975.1"/>
    <property type="molecule type" value="Genomic_DNA"/>
</dbReference>